<dbReference type="AlphaFoldDB" id="A0B584"/>
<organism evidence="1 2">
    <name type="scientific">Methanothrix thermoacetophila (strain DSM 6194 / JCM 14653 / NBRC 101360 / PT)</name>
    <name type="common">Methanosaeta thermophila</name>
    <dbReference type="NCBI Taxonomy" id="349307"/>
    <lineage>
        <taxon>Archaea</taxon>
        <taxon>Methanobacteriati</taxon>
        <taxon>Methanobacteriota</taxon>
        <taxon>Stenosarchaea group</taxon>
        <taxon>Methanomicrobia</taxon>
        <taxon>Methanotrichales</taxon>
        <taxon>Methanotrichaceae</taxon>
        <taxon>Methanothrix</taxon>
    </lineage>
</organism>
<gene>
    <name evidence="1" type="ordered locus">Mthe_0056</name>
</gene>
<dbReference type="Pfam" id="PF05800">
    <property type="entry name" value="GvpO"/>
    <property type="match status" value="1"/>
</dbReference>
<sequence length="90" mass="10556">MEKPNLKDMLRIARTSAEELLGKRFESISSISRTEDGWIVNVEVLERRAIPDTQDIIGRYEMSFDENGDITGYRRMELRHRGGLERIEEE</sequence>
<dbReference type="EMBL" id="CP000477">
    <property type="protein sequence ID" value="ABK13858.1"/>
    <property type="molecule type" value="Genomic_DNA"/>
</dbReference>
<dbReference type="KEGG" id="mtp:Mthe_0056"/>
<dbReference type="PIRSF" id="PIRSF028743">
    <property type="entry name" value="GvpO_protein"/>
    <property type="match status" value="1"/>
</dbReference>
<dbReference type="GO" id="GO:0031412">
    <property type="term" value="P:gas vesicle organization"/>
    <property type="evidence" value="ECO:0007669"/>
    <property type="project" value="InterPro"/>
</dbReference>
<dbReference type="GeneID" id="4462747"/>
<keyword evidence="2" id="KW-1185">Reference proteome</keyword>
<dbReference type="STRING" id="349307.Mthe_0056"/>
<evidence type="ECO:0000313" key="2">
    <source>
        <dbReference type="Proteomes" id="UP000000674"/>
    </source>
</evidence>
<protein>
    <submittedName>
        <fullName evidence="1">Gas vesicle synthesis family protein</fullName>
    </submittedName>
</protein>
<proteinExistence type="predicted"/>
<dbReference type="RefSeq" id="WP_011695259.1">
    <property type="nucleotide sequence ID" value="NC_008553.1"/>
</dbReference>
<dbReference type="HOGENOM" id="CLU_142302_3_1_2"/>
<name>A0B584_METTP</name>
<reference evidence="1 2" key="1">
    <citation type="submission" date="2006-10" db="EMBL/GenBank/DDBJ databases">
        <title>Complete sequence of Methanosaeta thermophila PT.</title>
        <authorList>
            <consortium name="US DOE Joint Genome Institute"/>
            <person name="Copeland A."/>
            <person name="Lucas S."/>
            <person name="Lapidus A."/>
            <person name="Barry K."/>
            <person name="Detter J.C."/>
            <person name="Glavina del Rio T."/>
            <person name="Hammon N."/>
            <person name="Israni S."/>
            <person name="Pitluck S."/>
            <person name="Chain P."/>
            <person name="Malfatti S."/>
            <person name="Shin M."/>
            <person name="Vergez L."/>
            <person name="Schmutz J."/>
            <person name="Larimer F."/>
            <person name="Land M."/>
            <person name="Hauser L."/>
            <person name="Kyrpides N."/>
            <person name="Kim E."/>
            <person name="Smith K.S."/>
            <person name="Ingram-Smith C."/>
            <person name="Richardson P."/>
        </authorList>
    </citation>
    <scope>NUCLEOTIDE SEQUENCE [LARGE SCALE GENOMIC DNA]</scope>
    <source>
        <strain evidence="2">DSM 6194 / JCM 14653 / NBRC 101360 / PT</strain>
    </source>
</reference>
<dbReference type="OrthoDB" id="205220at2157"/>
<evidence type="ECO:0000313" key="1">
    <source>
        <dbReference type="EMBL" id="ABK13858.1"/>
    </source>
</evidence>
<dbReference type="Proteomes" id="UP000000674">
    <property type="component" value="Chromosome"/>
</dbReference>
<dbReference type="InterPro" id="IPR008634">
    <property type="entry name" value="Gas-vesicle_GvpO"/>
</dbReference>
<accession>A0B584</accession>